<proteinExistence type="predicted"/>
<accession>A0A7W5E1D5</accession>
<gene>
    <name evidence="1" type="ORF">FHS27_004198</name>
</gene>
<protein>
    <submittedName>
        <fullName evidence="1">Phosphate-selective porin OprO/OprP</fullName>
    </submittedName>
</protein>
<organism evidence="1 2">
    <name type="scientific">Aporhodopirellula rubra</name>
    <dbReference type="NCBI Taxonomy" id="980271"/>
    <lineage>
        <taxon>Bacteria</taxon>
        <taxon>Pseudomonadati</taxon>
        <taxon>Planctomycetota</taxon>
        <taxon>Planctomycetia</taxon>
        <taxon>Pirellulales</taxon>
        <taxon>Pirellulaceae</taxon>
        <taxon>Aporhodopirellula</taxon>
    </lineage>
</organism>
<reference evidence="1 2" key="1">
    <citation type="submission" date="2020-08" db="EMBL/GenBank/DDBJ databases">
        <title>Genomic Encyclopedia of Type Strains, Phase III (KMG-III): the genomes of soil and plant-associated and newly described type strains.</title>
        <authorList>
            <person name="Whitman W."/>
        </authorList>
    </citation>
    <scope>NUCLEOTIDE SEQUENCE [LARGE SCALE GENOMIC DNA]</scope>
    <source>
        <strain evidence="1 2">CECT 8075</strain>
    </source>
</reference>
<keyword evidence="2" id="KW-1185">Reference proteome</keyword>
<sequence length="504" mass="54404">MNLTDSPKIARGSSPVEWTRRWLISMAPVMGWTLVGVLMAFGNSVCAQDGSVTLSDQLMVGEVAGALDTGLADSDRESVAAELADLQRQIDELWSQRFVDESAMQQPEDAIQPVAIAAPAQATTDKPKYPTVRLSGLLQTDAAWFSQDAANRDLVGDVQDGADFRRTRLSAVGKAWDNVGFCIDMDFGFGGRPSFADVRLDVEDVIGRCDLRVGFFRQPIGMDVMTSAREMTFLERGLPATFLPFRQTGVMLSGAREDELAAWALSAYRFPSDFYGGNVGDNGGYALATRATAVVLSQDDGRGLVHIGGAYSLIDPANDVLQYRSTPEVFIGETGGGVPVGVPNNLPPFVDTGLIATEHTQLFGAELAMVCGSLYAQSEAIYSVVDQTDGPTLFLPGAYVHAGYFLTGETRVYNGKGGVFGRVIPKQSVGKDGGIGAWEIAARCSYIDLSDENITGGRMSNFTAGLNWYLNPRTKFQLNYIHANVWREGESEAGIFATRAQIDF</sequence>
<comment type="caution">
    <text evidence="1">The sequence shown here is derived from an EMBL/GenBank/DDBJ whole genome shotgun (WGS) entry which is preliminary data.</text>
</comment>
<name>A0A7W5E1D5_9BACT</name>
<dbReference type="AlphaFoldDB" id="A0A7W5E1D5"/>
<dbReference type="SUPFAM" id="SSF56935">
    <property type="entry name" value="Porins"/>
    <property type="match status" value="1"/>
</dbReference>
<dbReference type="EMBL" id="JACHXU010000015">
    <property type="protein sequence ID" value="MBB3208370.1"/>
    <property type="molecule type" value="Genomic_DNA"/>
</dbReference>
<dbReference type="InterPro" id="IPR010870">
    <property type="entry name" value="Porin_O/P"/>
</dbReference>
<dbReference type="Pfam" id="PF07396">
    <property type="entry name" value="Porin_O_P"/>
    <property type="match status" value="1"/>
</dbReference>
<dbReference type="InterPro" id="IPR023614">
    <property type="entry name" value="Porin_dom_sf"/>
</dbReference>
<evidence type="ECO:0000313" key="2">
    <source>
        <dbReference type="Proteomes" id="UP000536179"/>
    </source>
</evidence>
<dbReference type="Proteomes" id="UP000536179">
    <property type="component" value="Unassembled WGS sequence"/>
</dbReference>
<dbReference type="Gene3D" id="2.40.160.10">
    <property type="entry name" value="Porin"/>
    <property type="match status" value="1"/>
</dbReference>
<evidence type="ECO:0000313" key="1">
    <source>
        <dbReference type="EMBL" id="MBB3208370.1"/>
    </source>
</evidence>